<reference evidence="2" key="1">
    <citation type="submission" date="2022-11" db="UniProtKB">
        <authorList>
            <consortium name="WormBaseParasite"/>
        </authorList>
    </citation>
    <scope>IDENTIFICATION</scope>
</reference>
<evidence type="ECO:0000313" key="1">
    <source>
        <dbReference type="Proteomes" id="UP000887580"/>
    </source>
</evidence>
<organism evidence="1 2">
    <name type="scientific">Panagrolaimus sp. PS1159</name>
    <dbReference type="NCBI Taxonomy" id="55785"/>
    <lineage>
        <taxon>Eukaryota</taxon>
        <taxon>Metazoa</taxon>
        <taxon>Ecdysozoa</taxon>
        <taxon>Nematoda</taxon>
        <taxon>Chromadorea</taxon>
        <taxon>Rhabditida</taxon>
        <taxon>Tylenchina</taxon>
        <taxon>Panagrolaimomorpha</taxon>
        <taxon>Panagrolaimoidea</taxon>
        <taxon>Panagrolaimidae</taxon>
        <taxon>Panagrolaimus</taxon>
    </lineage>
</organism>
<proteinExistence type="predicted"/>
<accession>A0AC35GU00</accession>
<protein>
    <submittedName>
        <fullName evidence="2">Ribosomal protein L5</fullName>
    </submittedName>
</protein>
<dbReference type="WBParaSite" id="PS1159_v2.g8814.t1">
    <property type="protein sequence ID" value="PS1159_v2.g8814.t1"/>
    <property type="gene ID" value="PS1159_v2.g8814"/>
</dbReference>
<sequence>MVHTNGYDIKFQLKQNALLSIVYKTLKINIKNTGAHDSTSLSFPEAELFATLFFGIDLSHPVGRAD</sequence>
<dbReference type="Proteomes" id="UP000887580">
    <property type="component" value="Unplaced"/>
</dbReference>
<name>A0AC35GU00_9BILA</name>
<evidence type="ECO:0000313" key="2">
    <source>
        <dbReference type="WBParaSite" id="PS1159_v2.g8814.t1"/>
    </source>
</evidence>